<name>A0A1X7CKH9_TRICW</name>
<evidence type="ECO:0000256" key="2">
    <source>
        <dbReference type="SAM" id="SignalP"/>
    </source>
</evidence>
<organism evidence="3 4">
    <name type="scientific">Trinickia caryophylli</name>
    <name type="common">Paraburkholderia caryophylli</name>
    <dbReference type="NCBI Taxonomy" id="28094"/>
    <lineage>
        <taxon>Bacteria</taxon>
        <taxon>Pseudomonadati</taxon>
        <taxon>Pseudomonadota</taxon>
        <taxon>Betaproteobacteria</taxon>
        <taxon>Burkholderiales</taxon>
        <taxon>Burkholderiaceae</taxon>
        <taxon>Trinickia</taxon>
    </lineage>
</organism>
<reference evidence="4" key="1">
    <citation type="submission" date="2017-04" db="EMBL/GenBank/DDBJ databases">
        <authorList>
            <person name="Varghese N."/>
            <person name="Submissions S."/>
        </authorList>
    </citation>
    <scope>NUCLEOTIDE SEQUENCE [LARGE SCALE GENOMIC DNA]</scope>
    <source>
        <strain evidence="4">Ballard 720</strain>
    </source>
</reference>
<keyword evidence="4" id="KW-1185">Reference proteome</keyword>
<dbReference type="Proteomes" id="UP000192911">
    <property type="component" value="Unassembled WGS sequence"/>
</dbReference>
<dbReference type="AlphaFoldDB" id="A0A1X7CKH9"/>
<feature type="region of interest" description="Disordered" evidence="1">
    <location>
        <begin position="26"/>
        <end position="45"/>
    </location>
</feature>
<feature type="chain" id="PRO_5012326851" evidence="2">
    <location>
        <begin position="23"/>
        <end position="256"/>
    </location>
</feature>
<dbReference type="STRING" id="28094.SAMN06295900_101536"/>
<dbReference type="GeneID" id="95548989"/>
<feature type="compositionally biased region" description="Low complexity" evidence="1">
    <location>
        <begin position="28"/>
        <end position="38"/>
    </location>
</feature>
<accession>A0A1X7CKH9</accession>
<evidence type="ECO:0000256" key="1">
    <source>
        <dbReference type="SAM" id="MobiDB-lite"/>
    </source>
</evidence>
<feature type="signal peptide" evidence="2">
    <location>
        <begin position="1"/>
        <end position="22"/>
    </location>
</feature>
<dbReference type="RefSeq" id="WP_158243589.1">
    <property type="nucleotide sequence ID" value="NZ_BSQD01000001.1"/>
</dbReference>
<protein>
    <submittedName>
        <fullName evidence="3">Uncharacterized protein</fullName>
    </submittedName>
</protein>
<proteinExistence type="predicted"/>
<evidence type="ECO:0000313" key="4">
    <source>
        <dbReference type="Proteomes" id="UP000192911"/>
    </source>
</evidence>
<keyword evidence="2" id="KW-0732">Signal</keyword>
<sequence>MKMLRCRVLAVVIAALPSLVRPQPPDISVSPAPSASAVETQRATPQRQAAEQSLRILASRPLLNTDPRSGSRILDIDDVRALRDATIGYGFEVHVVDPKRLLDGGSIDASLIRSGVWRFAILLAGKPIGLMTVARIDGRWQMVEVGASTLAKDIADVVGGYADDRPAPQMRFIRSPQAVADFIEIIPPPTRESASARGYVPLLSASEMIDPAAASLPAATTAKRAARTEREIIEALRTNVRRGMREPRFNRQESAP</sequence>
<evidence type="ECO:0000313" key="3">
    <source>
        <dbReference type="EMBL" id="SME98423.1"/>
    </source>
</evidence>
<gene>
    <name evidence="3" type="ORF">SAMN06295900_101536</name>
</gene>
<dbReference type="EMBL" id="FXAH01000001">
    <property type="protein sequence ID" value="SME98423.1"/>
    <property type="molecule type" value="Genomic_DNA"/>
</dbReference>